<keyword evidence="3" id="KW-1185">Reference proteome</keyword>
<dbReference type="Gene3D" id="2.60.40.3330">
    <property type="match status" value="1"/>
</dbReference>
<dbReference type="PANTHER" id="PTHR21479:SF22">
    <property type="entry name" value="PROTEIN CBG07241"/>
    <property type="match status" value="1"/>
</dbReference>
<evidence type="ECO:0000313" key="2">
    <source>
        <dbReference type="EMBL" id="GMR54511.1"/>
    </source>
</evidence>
<evidence type="ECO:0000313" key="3">
    <source>
        <dbReference type="Proteomes" id="UP001328107"/>
    </source>
</evidence>
<reference evidence="3" key="1">
    <citation type="submission" date="2022-10" db="EMBL/GenBank/DDBJ databases">
        <title>Genome assembly of Pristionchus species.</title>
        <authorList>
            <person name="Yoshida K."/>
            <person name="Sommer R.J."/>
        </authorList>
    </citation>
    <scope>NUCLEOTIDE SEQUENCE [LARGE SCALE GENOMIC DNA]</scope>
    <source>
        <strain evidence="3">RS5460</strain>
    </source>
</reference>
<sequence length="139" mass="15255">MKLPLAVAFLLVASCSGKANYTISVHGALSCSQVFHFRITLWELDLFNHDMIGRISTLRSNDTSAMYHISAHAYDGGAESEVEPLMTIEHSCGTLSYGSNGCLCKDFGDVGADLEVKMDVDLEKPDLKYCDICEDARKL</sequence>
<dbReference type="AlphaFoldDB" id="A0AAN5I8V2"/>
<dbReference type="PANTHER" id="PTHR21479">
    <property type="match status" value="1"/>
</dbReference>
<organism evidence="2 3">
    <name type="scientific">Pristionchus mayeri</name>
    <dbReference type="NCBI Taxonomy" id="1317129"/>
    <lineage>
        <taxon>Eukaryota</taxon>
        <taxon>Metazoa</taxon>
        <taxon>Ecdysozoa</taxon>
        <taxon>Nematoda</taxon>
        <taxon>Chromadorea</taxon>
        <taxon>Rhabditida</taxon>
        <taxon>Rhabditina</taxon>
        <taxon>Diplogasteromorpha</taxon>
        <taxon>Diplogasteroidea</taxon>
        <taxon>Neodiplogasteridae</taxon>
        <taxon>Pristionchus</taxon>
    </lineage>
</organism>
<gene>
    <name evidence="2" type="ORF">PMAYCL1PPCAC_24706</name>
</gene>
<dbReference type="EMBL" id="BTRK01000005">
    <property type="protein sequence ID" value="GMR54511.1"/>
    <property type="molecule type" value="Genomic_DNA"/>
</dbReference>
<dbReference type="Proteomes" id="UP001328107">
    <property type="component" value="Unassembled WGS sequence"/>
</dbReference>
<proteinExistence type="predicted"/>
<comment type="caution">
    <text evidence="2">The sequence shown here is derived from an EMBL/GenBank/DDBJ whole genome shotgun (WGS) entry which is preliminary data.</text>
</comment>
<feature type="non-terminal residue" evidence="2">
    <location>
        <position position="139"/>
    </location>
</feature>
<dbReference type="PROSITE" id="PS51257">
    <property type="entry name" value="PROKAR_LIPOPROTEIN"/>
    <property type="match status" value="1"/>
</dbReference>
<name>A0AAN5I8V2_9BILA</name>
<protein>
    <submittedName>
        <fullName evidence="2">Uncharacterized protein</fullName>
    </submittedName>
</protein>
<dbReference type="InterPro" id="IPR038479">
    <property type="entry name" value="Transthyretin-like_sf"/>
</dbReference>
<feature type="signal peptide" evidence="1">
    <location>
        <begin position="1"/>
        <end position="19"/>
    </location>
</feature>
<evidence type="ECO:0000256" key="1">
    <source>
        <dbReference type="SAM" id="SignalP"/>
    </source>
</evidence>
<keyword evidence="1" id="KW-0732">Signal</keyword>
<feature type="chain" id="PRO_5042905432" evidence="1">
    <location>
        <begin position="20"/>
        <end position="139"/>
    </location>
</feature>
<accession>A0AAN5I8V2</accession>